<dbReference type="Pfam" id="PF02817">
    <property type="entry name" value="E3_binding"/>
    <property type="match status" value="1"/>
</dbReference>
<dbReference type="Gene3D" id="4.10.320.10">
    <property type="entry name" value="E3-binding domain"/>
    <property type="match status" value="2"/>
</dbReference>
<dbReference type="InterPro" id="IPR023213">
    <property type="entry name" value="CAT-like_dom_sf"/>
</dbReference>
<evidence type="ECO:0000313" key="10">
    <source>
        <dbReference type="Proteomes" id="UP000183275"/>
    </source>
</evidence>
<keyword evidence="5" id="KW-0012">Acyltransferase</keyword>
<dbReference type="PANTHER" id="PTHR43178">
    <property type="entry name" value="DIHYDROLIPOAMIDE ACETYLTRANSFERASE COMPONENT OF PYRUVATE DEHYDROGENASE COMPLEX"/>
    <property type="match status" value="1"/>
</dbReference>
<dbReference type="Gene3D" id="3.30.559.10">
    <property type="entry name" value="Chloramphenicol acetyltransferase-like domain"/>
    <property type="match status" value="1"/>
</dbReference>
<dbReference type="STRING" id="1202768.SAMN05216285_0113"/>
<dbReference type="eggNOG" id="arCOG01706">
    <property type="taxonomic scope" value="Archaea"/>
</dbReference>
<dbReference type="InterPro" id="IPR036625">
    <property type="entry name" value="E3-bd_dom_sf"/>
</dbReference>
<feature type="compositionally biased region" description="Basic and acidic residues" evidence="6">
    <location>
        <begin position="162"/>
        <end position="171"/>
    </location>
</feature>
<evidence type="ECO:0000256" key="4">
    <source>
        <dbReference type="ARBA" id="ARBA00022823"/>
    </source>
</evidence>
<dbReference type="RefSeq" id="WP_049990285.1">
    <property type="nucleotide sequence ID" value="NZ_FOIS01000001.1"/>
</dbReference>
<protein>
    <submittedName>
        <fullName evidence="9">Pyruvate dehydrogenase E2 component (Dihydrolipoamide acetyltransferase)</fullName>
    </submittedName>
</protein>
<dbReference type="Proteomes" id="UP000183275">
    <property type="component" value="Unassembled WGS sequence"/>
</dbReference>
<sequence length="561" mass="58931">MVRTEFALPDVGEGVAEGELVAWLVEPGDRVAEDQPIAEVETDKALVEIPSAYDGVVEELRAAEGETIPVGETFVVFDVDEADAPSDTGASESETAGDRADSTAPPGDGDAGTGRTDQPDQTDQDEAIPNGRVFAPPSVRRLARELGVDLAAVQEADPGSRLSERDVRDAAGEAAATETESDAETPSESASIGAVGPESGTVEAESASIETDAVSVESPDLGCGSNSAESRPQAAAGRDRTLAMPATRRLTREEGVDVDDVPASERRDGQPYVTPEDVRSYAAGSAGAPPASSAPGPESAVLAAEGSQAAAETATESRGSTGADQADGPRPGDRIPYAGVRRTIGEQMATSKYTAPHVSHHDEVEVSELVDARSRLKERAEERGVKLTYLPFAVKAVVAALKEVPAINGELDEEREEIVLHDEYNIGIAVATDAGLMVPVIENADRKGLLELAREIDNKAARARDRSIGLDELQGGTFTITNIGAIGGEYASPIINHPEAGILALGSLKERPWAEDGELLARPTLPISMSVDHRIVDGAEAARFTNEVKRYLNEPELLLLE</sequence>
<dbReference type="Pfam" id="PF00364">
    <property type="entry name" value="Biotin_lipoyl"/>
    <property type="match status" value="1"/>
</dbReference>
<comment type="similarity">
    <text evidence="2">Belongs to the 2-oxoacid dehydrogenase family.</text>
</comment>
<dbReference type="InterPro" id="IPR000089">
    <property type="entry name" value="Biotin_lipoyl"/>
</dbReference>
<keyword evidence="9" id="KW-0670">Pyruvate</keyword>
<dbReference type="SUPFAM" id="SSF51230">
    <property type="entry name" value="Single hybrid motif"/>
    <property type="match status" value="1"/>
</dbReference>
<feature type="domain" description="Peripheral subunit-binding (PSBD)" evidence="8">
    <location>
        <begin position="134"/>
        <end position="171"/>
    </location>
</feature>
<evidence type="ECO:0000256" key="2">
    <source>
        <dbReference type="ARBA" id="ARBA00007317"/>
    </source>
</evidence>
<evidence type="ECO:0000256" key="6">
    <source>
        <dbReference type="SAM" id="MobiDB-lite"/>
    </source>
</evidence>
<keyword evidence="10" id="KW-1185">Reference proteome</keyword>
<dbReference type="CDD" id="cd06849">
    <property type="entry name" value="lipoyl_domain"/>
    <property type="match status" value="1"/>
</dbReference>
<evidence type="ECO:0000256" key="3">
    <source>
        <dbReference type="ARBA" id="ARBA00022679"/>
    </source>
</evidence>
<feature type="region of interest" description="Disordered" evidence="6">
    <location>
        <begin position="81"/>
        <end position="136"/>
    </location>
</feature>
<evidence type="ECO:0000256" key="5">
    <source>
        <dbReference type="ARBA" id="ARBA00023315"/>
    </source>
</evidence>
<reference evidence="10" key="1">
    <citation type="submission" date="2016-10" db="EMBL/GenBank/DDBJ databases">
        <authorList>
            <person name="Varghese N."/>
        </authorList>
    </citation>
    <scope>NUCLEOTIDE SEQUENCE [LARGE SCALE GENOMIC DNA]</scope>
    <source>
        <strain evidence="10">CGMCC 1.12284</strain>
    </source>
</reference>
<evidence type="ECO:0000259" key="7">
    <source>
        <dbReference type="PROSITE" id="PS50968"/>
    </source>
</evidence>
<dbReference type="AlphaFoldDB" id="A0A1I0LYX2"/>
<dbReference type="PROSITE" id="PS51826">
    <property type="entry name" value="PSBD"/>
    <property type="match status" value="1"/>
</dbReference>
<dbReference type="InterPro" id="IPR001078">
    <property type="entry name" value="2-oxoacid_DH_actylTfrase"/>
</dbReference>
<dbReference type="FunFam" id="3.30.559.10:FF:000007">
    <property type="entry name" value="Dihydrolipoamide acetyltransferase component of pyruvate dehydrogenase complex"/>
    <property type="match status" value="1"/>
</dbReference>
<organism evidence="9 10">
    <name type="scientific">Natrinema salifodinae</name>
    <dbReference type="NCBI Taxonomy" id="1202768"/>
    <lineage>
        <taxon>Archaea</taxon>
        <taxon>Methanobacteriati</taxon>
        <taxon>Methanobacteriota</taxon>
        <taxon>Stenosarchaea group</taxon>
        <taxon>Halobacteria</taxon>
        <taxon>Halobacteriales</taxon>
        <taxon>Natrialbaceae</taxon>
        <taxon>Natrinema</taxon>
    </lineage>
</organism>
<dbReference type="SUPFAM" id="SSF52777">
    <property type="entry name" value="CoA-dependent acyltransferases"/>
    <property type="match status" value="1"/>
</dbReference>
<accession>A0A1I0LYX2</accession>
<keyword evidence="3 9" id="KW-0808">Transferase</keyword>
<feature type="region of interest" description="Disordered" evidence="6">
    <location>
        <begin position="151"/>
        <end position="335"/>
    </location>
</feature>
<dbReference type="InterPro" id="IPR011053">
    <property type="entry name" value="Single_hybrid_motif"/>
</dbReference>
<dbReference type="SUPFAM" id="SSF47005">
    <property type="entry name" value="Peripheral subunit-binding domain of 2-oxo acid dehydrogenase complex"/>
    <property type="match status" value="1"/>
</dbReference>
<dbReference type="Pfam" id="PF00198">
    <property type="entry name" value="2-oxoacid_dh"/>
    <property type="match status" value="1"/>
</dbReference>
<dbReference type="GO" id="GO:0016407">
    <property type="term" value="F:acetyltransferase activity"/>
    <property type="evidence" value="ECO:0007669"/>
    <property type="project" value="TreeGrafter"/>
</dbReference>
<dbReference type="InterPro" id="IPR004167">
    <property type="entry name" value="PSBD"/>
</dbReference>
<name>A0A1I0LYX2_9EURY</name>
<dbReference type="PANTHER" id="PTHR43178:SF5">
    <property type="entry name" value="LIPOAMIDE ACYLTRANSFERASE COMPONENT OF BRANCHED-CHAIN ALPHA-KETO ACID DEHYDROGENASE COMPLEX, MITOCHONDRIAL"/>
    <property type="match status" value="1"/>
</dbReference>
<evidence type="ECO:0000313" key="9">
    <source>
        <dbReference type="EMBL" id="SEV80446.1"/>
    </source>
</evidence>
<dbReference type="GO" id="GO:0031405">
    <property type="term" value="F:lipoic acid binding"/>
    <property type="evidence" value="ECO:0007669"/>
    <property type="project" value="TreeGrafter"/>
</dbReference>
<proteinExistence type="inferred from homology"/>
<dbReference type="Gene3D" id="2.40.50.100">
    <property type="match status" value="1"/>
</dbReference>
<comment type="cofactor">
    <cofactor evidence="1">
        <name>(R)-lipoate</name>
        <dbReference type="ChEBI" id="CHEBI:83088"/>
    </cofactor>
</comment>
<evidence type="ECO:0000259" key="8">
    <source>
        <dbReference type="PROSITE" id="PS51826"/>
    </source>
</evidence>
<feature type="domain" description="Lipoyl-binding" evidence="7">
    <location>
        <begin position="3"/>
        <end position="78"/>
    </location>
</feature>
<dbReference type="PROSITE" id="PS50968">
    <property type="entry name" value="BIOTINYL_LIPOYL"/>
    <property type="match status" value="1"/>
</dbReference>
<gene>
    <name evidence="9" type="ORF">SAMN05216285_0113</name>
</gene>
<dbReference type="EMBL" id="FOIS01000001">
    <property type="protein sequence ID" value="SEV80446.1"/>
    <property type="molecule type" value="Genomic_DNA"/>
</dbReference>
<evidence type="ECO:0000256" key="1">
    <source>
        <dbReference type="ARBA" id="ARBA00001938"/>
    </source>
</evidence>
<dbReference type="InterPro" id="IPR050743">
    <property type="entry name" value="2-oxoacid_DH_E2_comp"/>
</dbReference>
<dbReference type="GO" id="GO:0005737">
    <property type="term" value="C:cytoplasm"/>
    <property type="evidence" value="ECO:0007669"/>
    <property type="project" value="TreeGrafter"/>
</dbReference>
<feature type="compositionally biased region" description="Low complexity" evidence="6">
    <location>
        <begin position="282"/>
        <end position="317"/>
    </location>
</feature>
<keyword evidence="4" id="KW-0450">Lipoyl</keyword>
<dbReference type="OrthoDB" id="56234at2157"/>